<dbReference type="RefSeq" id="WP_258498939.1">
    <property type="nucleotide sequence ID" value="NZ_JANSKA010000003.1"/>
</dbReference>
<dbReference type="SUPFAM" id="SSF51182">
    <property type="entry name" value="RmlC-like cupins"/>
    <property type="match status" value="1"/>
</dbReference>
<evidence type="ECO:0000259" key="6">
    <source>
        <dbReference type="Pfam" id="PF21621"/>
    </source>
</evidence>
<protein>
    <recommendedName>
        <fullName evidence="3">Phosphohexomutase</fullName>
    </recommendedName>
    <alternativeName>
        <fullName evidence="4">Phosphomannose isomerase</fullName>
    </alternativeName>
</protein>
<dbReference type="CDD" id="cd07010">
    <property type="entry name" value="cupin_PMI_type_I_N_bac"/>
    <property type="match status" value="1"/>
</dbReference>
<dbReference type="Pfam" id="PF20511">
    <property type="entry name" value="PMI_typeI_cat"/>
    <property type="match status" value="1"/>
</dbReference>
<evidence type="ECO:0000259" key="5">
    <source>
        <dbReference type="Pfam" id="PF20511"/>
    </source>
</evidence>
<name>A0ABT1Z7Z2_9ACTN</name>
<accession>A0ABT1Z7Z2</accession>
<keyword evidence="2" id="KW-0862">Zinc</keyword>
<feature type="domain" description="Mannose-6-phosphate isomerase cupin" evidence="6">
    <location>
        <begin position="249"/>
        <end position="325"/>
    </location>
</feature>
<dbReference type="PANTHER" id="PTHR42742">
    <property type="entry name" value="TRANSCRIPTIONAL REPRESSOR MPRA"/>
    <property type="match status" value="1"/>
</dbReference>
<gene>
    <name evidence="7" type="ORF">NVS32_05130</name>
</gene>
<comment type="caution">
    <text evidence="7">The sequence shown here is derived from an EMBL/GenBank/DDBJ whole genome shotgun (WGS) entry which is preliminary data.</text>
</comment>
<organism evidence="7 8">
    <name type="scientific">Tractidigestivibacter montrealensis</name>
    <dbReference type="NCBI Taxonomy" id="2972466"/>
    <lineage>
        <taxon>Bacteria</taxon>
        <taxon>Bacillati</taxon>
        <taxon>Actinomycetota</taxon>
        <taxon>Coriobacteriia</taxon>
        <taxon>Coriobacteriales</taxon>
        <taxon>Atopobiaceae</taxon>
        <taxon>Tractidigestivibacter</taxon>
    </lineage>
</organism>
<reference evidence="7 8" key="1">
    <citation type="submission" date="2022-08" db="EMBL/GenBank/DDBJ databases">
        <title>Tractidigestivibacter montrealensis type strain KD21.</title>
        <authorList>
            <person name="Diop K."/>
            <person name="Richard C."/>
            <person name="Routy B."/>
        </authorList>
    </citation>
    <scope>NUCLEOTIDE SEQUENCE [LARGE SCALE GENOMIC DNA]</scope>
    <source>
        <strain evidence="7 8">KD21</strain>
    </source>
</reference>
<proteinExistence type="predicted"/>
<dbReference type="EMBL" id="JANSKA010000003">
    <property type="protein sequence ID" value="MCR9036331.1"/>
    <property type="molecule type" value="Genomic_DNA"/>
</dbReference>
<dbReference type="GO" id="GO:0016853">
    <property type="term" value="F:isomerase activity"/>
    <property type="evidence" value="ECO:0007669"/>
    <property type="project" value="UniProtKB-KW"/>
</dbReference>
<dbReference type="PIRSF" id="PIRSF036894">
    <property type="entry name" value="PMI_Firm_short"/>
    <property type="match status" value="1"/>
</dbReference>
<evidence type="ECO:0000256" key="2">
    <source>
        <dbReference type="ARBA" id="ARBA00022833"/>
    </source>
</evidence>
<dbReference type="InterPro" id="IPR046457">
    <property type="entry name" value="PMI_typeI_cat"/>
</dbReference>
<dbReference type="Pfam" id="PF21621">
    <property type="entry name" value="MPI_cupin_dom"/>
    <property type="match status" value="1"/>
</dbReference>
<keyword evidence="1" id="KW-0479">Metal-binding</keyword>
<evidence type="ECO:0000313" key="7">
    <source>
        <dbReference type="EMBL" id="MCR9036331.1"/>
    </source>
</evidence>
<evidence type="ECO:0000256" key="3">
    <source>
        <dbReference type="ARBA" id="ARBA00029741"/>
    </source>
</evidence>
<dbReference type="PANTHER" id="PTHR42742:SF3">
    <property type="entry name" value="FRUCTOKINASE"/>
    <property type="match status" value="1"/>
</dbReference>
<keyword evidence="7" id="KW-0413">Isomerase</keyword>
<dbReference type="InterPro" id="IPR011051">
    <property type="entry name" value="RmlC_Cupin_sf"/>
</dbReference>
<evidence type="ECO:0000256" key="1">
    <source>
        <dbReference type="ARBA" id="ARBA00022723"/>
    </source>
</evidence>
<dbReference type="Gene3D" id="2.60.120.10">
    <property type="entry name" value="Jelly Rolls"/>
    <property type="match status" value="2"/>
</dbReference>
<dbReference type="Proteomes" id="UP001204320">
    <property type="component" value="Unassembled WGS sequence"/>
</dbReference>
<sequence>MAHMADAAAGTARDLIFLAPIFHGKIWGGRELEKRFGYKIPDGPIGECWGISAHPNGDCVVDGGEFDGQHLSELWENHHELFAGAEGDRFPLLIKILDARENLSVQVHPDDAYAAEHENGSLGKRECWYVIDCEPGTRIIVGQRAKSREELAAMIEGGRWDDMLNYVPIHPGDFFRIEPGTMHAIKGGTLILETQQSSDVTYRVYDYDRVQSDGTKRPLHVKQSLDVVDYGQVPPTSGTVTAPEKDGVTELMACPNFDVERVRVSGEKTLAQPWPFMCLSVIEGSGSVCDGSGVEHAVSAGSHFLAPSGSGDVRLTGEMMLITSHLPERA</sequence>
<dbReference type="InterPro" id="IPR049071">
    <property type="entry name" value="MPI_cupin_dom"/>
</dbReference>
<evidence type="ECO:0000313" key="8">
    <source>
        <dbReference type="Proteomes" id="UP001204320"/>
    </source>
</evidence>
<dbReference type="InterPro" id="IPR014628">
    <property type="entry name" value="Man6P_isomerase_Firm_short"/>
</dbReference>
<dbReference type="InterPro" id="IPR051804">
    <property type="entry name" value="Carb_Metab_Reg_Kinase/Isom"/>
</dbReference>
<feature type="domain" description="Phosphomannose isomerase type I catalytic" evidence="5">
    <location>
        <begin position="18"/>
        <end position="115"/>
    </location>
</feature>
<keyword evidence="8" id="KW-1185">Reference proteome</keyword>
<dbReference type="InterPro" id="IPR014710">
    <property type="entry name" value="RmlC-like_jellyroll"/>
</dbReference>
<evidence type="ECO:0000256" key="4">
    <source>
        <dbReference type="ARBA" id="ARBA00030762"/>
    </source>
</evidence>